<gene>
    <name evidence="3" type="ORF">BCF33_0243</name>
</gene>
<feature type="coiled-coil region" evidence="1">
    <location>
        <begin position="268"/>
        <end position="299"/>
    </location>
</feature>
<evidence type="ECO:0000256" key="1">
    <source>
        <dbReference type="SAM" id="Coils"/>
    </source>
</evidence>
<feature type="transmembrane region" description="Helical" evidence="2">
    <location>
        <begin position="23"/>
        <end position="48"/>
    </location>
</feature>
<dbReference type="Proteomes" id="UP000238801">
    <property type="component" value="Unassembled WGS sequence"/>
</dbReference>
<sequence length="335" mass="34585">MADEYITPRAVAESTLDRGGRSAWGAIFAGTAVALALFLALLLLGLSLGFVNIDPNQPDPLNTHFVGAGIYLFVAQLVALGAGGYVAGRLAGVLHTIGSALHGATVWALTTLVAAWLATTAASGLFSLATGAVTSAASAVSSATQAIIPDDLSLPDISASSFSFDDLPDPVQQTLRRNGLTPENFQAEAREAFRDVVSQREQRQIVQEGQAALRDAIASPGDIGRDAEQFVEGVFGRGGILGEEDRRQAVEVMQRRFGISPADAEAFVAEVQADAERLQAEAEQAVEAAKQEAIDAAAAANEALRTAGILGFIASMIGLAAAVGGAVAGRVKFIA</sequence>
<feature type="transmembrane region" description="Helical" evidence="2">
    <location>
        <begin position="68"/>
        <end position="88"/>
    </location>
</feature>
<reference evidence="3 4" key="1">
    <citation type="submission" date="2018-03" db="EMBL/GenBank/DDBJ databases">
        <title>Genomic Encyclopedia of Archaeal and Bacterial Type Strains, Phase II (KMG-II): from individual species to whole genera.</title>
        <authorList>
            <person name="Goeker M."/>
        </authorList>
    </citation>
    <scope>NUCLEOTIDE SEQUENCE [LARGE SCALE GENOMIC DNA]</scope>
    <source>
        <strain evidence="3 4">DSM 29318</strain>
    </source>
</reference>
<feature type="transmembrane region" description="Helical" evidence="2">
    <location>
        <begin position="309"/>
        <end position="329"/>
    </location>
</feature>
<name>A0A2T0X6T6_9RHOB</name>
<keyword evidence="1" id="KW-0175">Coiled coil</keyword>
<evidence type="ECO:0000313" key="3">
    <source>
        <dbReference type="EMBL" id="PRY94649.1"/>
    </source>
</evidence>
<accession>A0A2T0X6T6</accession>
<keyword evidence="2" id="KW-0472">Membrane</keyword>
<feature type="transmembrane region" description="Helical" evidence="2">
    <location>
        <begin position="100"/>
        <end position="118"/>
    </location>
</feature>
<comment type="caution">
    <text evidence="3">The sequence shown here is derived from an EMBL/GenBank/DDBJ whole genome shotgun (WGS) entry which is preliminary data.</text>
</comment>
<protein>
    <submittedName>
        <fullName evidence="3">Uncharacterized protein</fullName>
    </submittedName>
</protein>
<evidence type="ECO:0000256" key="2">
    <source>
        <dbReference type="SAM" id="Phobius"/>
    </source>
</evidence>
<dbReference type="AlphaFoldDB" id="A0A2T0X6T6"/>
<organism evidence="3 4">
    <name type="scientific">Hasllibacter halocynthiae</name>
    <dbReference type="NCBI Taxonomy" id="595589"/>
    <lineage>
        <taxon>Bacteria</taxon>
        <taxon>Pseudomonadati</taxon>
        <taxon>Pseudomonadota</taxon>
        <taxon>Alphaproteobacteria</taxon>
        <taxon>Rhodobacterales</taxon>
        <taxon>Roseobacteraceae</taxon>
        <taxon>Hasllibacter</taxon>
    </lineage>
</organism>
<dbReference type="EMBL" id="PVTT01000001">
    <property type="protein sequence ID" value="PRY94649.1"/>
    <property type="molecule type" value="Genomic_DNA"/>
</dbReference>
<dbReference type="OrthoDB" id="7056535at2"/>
<keyword evidence="4" id="KW-1185">Reference proteome</keyword>
<evidence type="ECO:0000313" key="4">
    <source>
        <dbReference type="Proteomes" id="UP000238801"/>
    </source>
</evidence>
<proteinExistence type="predicted"/>
<keyword evidence="2" id="KW-0812">Transmembrane</keyword>
<keyword evidence="2" id="KW-1133">Transmembrane helix</keyword>
<dbReference type="RefSeq" id="WP_106159127.1">
    <property type="nucleotide sequence ID" value="NZ_PVTT01000001.1"/>
</dbReference>